<dbReference type="PROSITE" id="PS50102">
    <property type="entry name" value="RRM"/>
    <property type="match status" value="1"/>
</dbReference>
<dbReference type="EMBL" id="JBBCAQ010000006">
    <property type="protein sequence ID" value="KAK7603654.1"/>
    <property type="molecule type" value="Genomic_DNA"/>
</dbReference>
<proteinExistence type="predicted"/>
<evidence type="ECO:0000256" key="4">
    <source>
        <dbReference type="PROSITE-ProRule" id="PRU00176"/>
    </source>
</evidence>
<evidence type="ECO:0000256" key="1">
    <source>
        <dbReference type="ARBA" id="ARBA00004123"/>
    </source>
</evidence>
<name>A0AAN9TR16_9HEMI</name>
<dbReference type="Gene3D" id="1.10.20.70">
    <property type="entry name" value="Transcription termination and cleavage factor, C-terminal domain"/>
    <property type="match status" value="1"/>
</dbReference>
<comment type="subcellular location">
    <subcellularLocation>
        <location evidence="1">Nucleus</location>
    </subcellularLocation>
</comment>
<dbReference type="Pfam" id="PF14327">
    <property type="entry name" value="CSTF2_hinge"/>
    <property type="match status" value="1"/>
</dbReference>
<organism evidence="7 8">
    <name type="scientific">Parthenolecanium corni</name>
    <dbReference type="NCBI Taxonomy" id="536013"/>
    <lineage>
        <taxon>Eukaryota</taxon>
        <taxon>Metazoa</taxon>
        <taxon>Ecdysozoa</taxon>
        <taxon>Arthropoda</taxon>
        <taxon>Hexapoda</taxon>
        <taxon>Insecta</taxon>
        <taxon>Pterygota</taxon>
        <taxon>Neoptera</taxon>
        <taxon>Paraneoptera</taxon>
        <taxon>Hemiptera</taxon>
        <taxon>Sternorrhyncha</taxon>
        <taxon>Coccoidea</taxon>
        <taxon>Coccidae</taxon>
        <taxon>Parthenolecanium</taxon>
    </lineage>
</organism>
<reference evidence="7 8" key="1">
    <citation type="submission" date="2024-03" db="EMBL/GenBank/DDBJ databases">
        <title>Adaptation during the transition from Ophiocordyceps entomopathogen to insect associate is accompanied by gene loss and intensified selection.</title>
        <authorList>
            <person name="Ward C.M."/>
            <person name="Onetto C.A."/>
            <person name="Borneman A.R."/>
        </authorList>
    </citation>
    <scope>NUCLEOTIDE SEQUENCE [LARGE SCALE GENOMIC DNA]</scope>
    <source>
        <strain evidence="7">AWRI1</strain>
        <tissue evidence="7">Single Adult Female</tissue>
    </source>
</reference>
<dbReference type="Gene3D" id="1.25.40.630">
    <property type="match status" value="1"/>
</dbReference>
<comment type="caution">
    <text evidence="7">The sequence shown here is derived from an EMBL/GenBank/DDBJ whole genome shotgun (WGS) entry which is preliminary data.</text>
</comment>
<keyword evidence="3" id="KW-0539">Nucleus</keyword>
<gene>
    <name evidence="7" type="ORF">V9T40_003653</name>
</gene>
<sequence>MSHQSIIDKTARIVFVSNIPLEIPEDKLKDLFGKIGPILSFKLIYDKESGKSRGCAVCEYKEQDLALTAMKTLNNVELGGRNLKVDHALNEKSRLEMISVMQGNPISETNNASEKTPETISKAVASLPPEQMFELLKQMKQCVQNNAAEAKNMLLQNPQLAYALLQALVVMRIVDPQVAFTALSNSGSAASSSVPYTSNSTSDSSIAASNMIHRIATPLIHSGSSDSKSVIKPPSAQPSLPVTTASRSTPISQPVPPPAPSMPFPIVPPPAPVVHDVDMRSKILGSNRVEPDRAKPEQNKRDPRLQLQDSKLAGASRAATVPSAPPVSVPPAPSAPRLTPATPLNPSTTKAATSSQDNEKAALIMQVLRLTDAQIALLPPEQRQSIMMLKEQIAKSTKR</sequence>
<accession>A0AAN9TR16</accession>
<dbReference type="SUPFAM" id="SSF54928">
    <property type="entry name" value="RNA-binding domain, RBD"/>
    <property type="match status" value="1"/>
</dbReference>
<dbReference type="Pfam" id="PF00076">
    <property type="entry name" value="RRM_1"/>
    <property type="match status" value="1"/>
</dbReference>
<feature type="compositionally biased region" description="Basic and acidic residues" evidence="5">
    <location>
        <begin position="289"/>
        <end position="304"/>
    </location>
</feature>
<dbReference type="PANTHER" id="PTHR45735">
    <property type="entry name" value="CLEAVAGE STIMULATION FACTOR SUBUNIT 2"/>
    <property type="match status" value="1"/>
</dbReference>
<keyword evidence="2 4" id="KW-0694">RNA-binding</keyword>
<evidence type="ECO:0000313" key="8">
    <source>
        <dbReference type="Proteomes" id="UP001367676"/>
    </source>
</evidence>
<dbReference type="FunFam" id="1.10.20.70:FF:000001">
    <property type="entry name" value="Cleavage stimulation factor subunit 2"/>
    <property type="match status" value="1"/>
</dbReference>
<feature type="region of interest" description="Disordered" evidence="5">
    <location>
        <begin position="223"/>
        <end position="267"/>
    </location>
</feature>
<dbReference type="FunFam" id="1.25.40.630:FF:000001">
    <property type="entry name" value="Cleavage stimulation factor subunit 2"/>
    <property type="match status" value="1"/>
</dbReference>
<dbReference type="Proteomes" id="UP001367676">
    <property type="component" value="Unassembled WGS sequence"/>
</dbReference>
<keyword evidence="8" id="KW-1185">Reference proteome</keyword>
<dbReference type="InterPro" id="IPR035979">
    <property type="entry name" value="RBD_domain_sf"/>
</dbReference>
<dbReference type="GO" id="GO:0005847">
    <property type="term" value="C:mRNA cleavage and polyadenylation specificity factor complex"/>
    <property type="evidence" value="ECO:0007669"/>
    <property type="project" value="TreeGrafter"/>
</dbReference>
<dbReference type="InterPro" id="IPR000504">
    <property type="entry name" value="RRM_dom"/>
</dbReference>
<feature type="compositionally biased region" description="Polar residues" evidence="5">
    <location>
        <begin position="342"/>
        <end position="356"/>
    </location>
</feature>
<feature type="compositionally biased region" description="Pro residues" evidence="5">
    <location>
        <begin position="253"/>
        <end position="267"/>
    </location>
</feature>
<evidence type="ECO:0000313" key="7">
    <source>
        <dbReference type="EMBL" id="KAK7603654.1"/>
    </source>
</evidence>
<dbReference type="InterPro" id="IPR012677">
    <property type="entry name" value="Nucleotide-bd_a/b_plait_sf"/>
</dbReference>
<dbReference type="Gene3D" id="3.30.70.330">
    <property type="match status" value="1"/>
</dbReference>
<dbReference type="GO" id="GO:0003729">
    <property type="term" value="F:mRNA binding"/>
    <property type="evidence" value="ECO:0007669"/>
    <property type="project" value="TreeGrafter"/>
</dbReference>
<feature type="compositionally biased region" description="Pro residues" evidence="5">
    <location>
        <begin position="323"/>
        <end position="334"/>
    </location>
</feature>
<dbReference type="AlphaFoldDB" id="A0AAN9TR16"/>
<feature type="region of interest" description="Disordered" evidence="5">
    <location>
        <begin position="284"/>
        <end position="358"/>
    </location>
</feature>
<protein>
    <recommendedName>
        <fullName evidence="6">RRM domain-containing protein</fullName>
    </recommendedName>
</protein>
<evidence type="ECO:0000256" key="2">
    <source>
        <dbReference type="ARBA" id="ARBA00022884"/>
    </source>
</evidence>
<feature type="compositionally biased region" description="Polar residues" evidence="5">
    <location>
        <begin position="237"/>
        <end position="249"/>
    </location>
</feature>
<dbReference type="InterPro" id="IPR026896">
    <property type="entry name" value="CSTF_C"/>
</dbReference>
<dbReference type="GO" id="GO:0031124">
    <property type="term" value="P:mRNA 3'-end processing"/>
    <property type="evidence" value="ECO:0007669"/>
    <property type="project" value="InterPro"/>
</dbReference>
<evidence type="ECO:0000259" key="6">
    <source>
        <dbReference type="PROSITE" id="PS50102"/>
    </source>
</evidence>
<dbReference type="SMART" id="SM00360">
    <property type="entry name" value="RRM"/>
    <property type="match status" value="1"/>
</dbReference>
<dbReference type="Pfam" id="PF14304">
    <property type="entry name" value="CSTF_C"/>
    <property type="match status" value="1"/>
</dbReference>
<evidence type="ECO:0000256" key="3">
    <source>
        <dbReference type="ARBA" id="ARBA00023242"/>
    </source>
</evidence>
<evidence type="ECO:0000256" key="5">
    <source>
        <dbReference type="SAM" id="MobiDB-lite"/>
    </source>
</evidence>
<dbReference type="PANTHER" id="PTHR45735:SF2">
    <property type="entry name" value="CLEAVAGE STIMULATION FACTOR SUBUNIT 2"/>
    <property type="match status" value="1"/>
</dbReference>
<dbReference type="InterPro" id="IPR038192">
    <property type="entry name" value="CSTF_C_sf"/>
</dbReference>
<feature type="domain" description="RRM" evidence="6">
    <location>
        <begin position="12"/>
        <end position="90"/>
    </location>
</feature>
<dbReference type="InterPro" id="IPR025742">
    <property type="entry name" value="CSTF2_hinge"/>
</dbReference>